<accession>A0A1H3UHS6</accession>
<dbReference type="SMART" id="SM00860">
    <property type="entry name" value="SMI1_KNR4"/>
    <property type="match status" value="1"/>
</dbReference>
<evidence type="ECO:0000313" key="2">
    <source>
        <dbReference type="EMBL" id="SDZ62052.1"/>
    </source>
</evidence>
<feature type="domain" description="Knr4/Smi1-like" evidence="1">
    <location>
        <begin position="53"/>
        <end position="192"/>
    </location>
</feature>
<dbReference type="Pfam" id="PF09346">
    <property type="entry name" value="SMI1_KNR4"/>
    <property type="match status" value="1"/>
</dbReference>
<evidence type="ECO:0000313" key="3">
    <source>
        <dbReference type="Proteomes" id="UP000199632"/>
    </source>
</evidence>
<dbReference type="Proteomes" id="UP000199632">
    <property type="component" value="Unassembled WGS sequence"/>
</dbReference>
<dbReference type="InterPro" id="IPR037883">
    <property type="entry name" value="Knr4/Smi1-like_sf"/>
</dbReference>
<name>A0A1H3UHS6_9ACTN</name>
<dbReference type="InterPro" id="IPR018958">
    <property type="entry name" value="Knr4/Smi1-like_dom"/>
</dbReference>
<protein>
    <submittedName>
        <fullName evidence="2">SMI1-KNR4 cell-wall</fullName>
    </submittedName>
</protein>
<dbReference type="AlphaFoldDB" id="A0A1H3UHS6"/>
<dbReference type="STRING" id="137265.SAMN05421684_7368"/>
<keyword evidence="3" id="KW-1185">Reference proteome</keyword>
<reference evidence="3" key="1">
    <citation type="submission" date="2016-10" db="EMBL/GenBank/DDBJ databases">
        <authorList>
            <person name="Varghese N."/>
            <person name="Submissions S."/>
        </authorList>
    </citation>
    <scope>NUCLEOTIDE SEQUENCE [LARGE SCALE GENOMIC DNA]</scope>
    <source>
        <strain evidence="3">DSM 44718</strain>
    </source>
</reference>
<evidence type="ECO:0000259" key="1">
    <source>
        <dbReference type="SMART" id="SM00860"/>
    </source>
</evidence>
<dbReference type="SUPFAM" id="SSF160631">
    <property type="entry name" value="SMI1/KNR4-like"/>
    <property type="match status" value="1"/>
</dbReference>
<proteinExistence type="predicted"/>
<dbReference type="EMBL" id="FNQB01000004">
    <property type="protein sequence ID" value="SDZ62052.1"/>
    <property type="molecule type" value="Genomic_DNA"/>
</dbReference>
<dbReference type="Gene3D" id="3.40.1580.10">
    <property type="entry name" value="SMI1/KNR4-like"/>
    <property type="match status" value="1"/>
</dbReference>
<gene>
    <name evidence="2" type="ORF">SAMN05421684_7368</name>
</gene>
<organism evidence="2 3">
    <name type="scientific">Asanoa ishikariensis</name>
    <dbReference type="NCBI Taxonomy" id="137265"/>
    <lineage>
        <taxon>Bacteria</taxon>
        <taxon>Bacillati</taxon>
        <taxon>Actinomycetota</taxon>
        <taxon>Actinomycetes</taxon>
        <taxon>Micromonosporales</taxon>
        <taxon>Micromonosporaceae</taxon>
        <taxon>Asanoa</taxon>
    </lineage>
</organism>
<sequence>MDVTRGNLATAGRYGGIPTVGSLMDIQRTFPGVALESFWDDSEYALDAFVDDPPSAELVASVEAELGYRLPASYVTLMRWHNGGIPRNTWCPAPSPTTWADDHVFVDGIMGIGRTKRYSLAGAGGYRLWLGEWEYPPIGVYFGTCPSGGHDLIAFDYRECGPDGEPRVVHVDQDWDYGITVLAPDFVSFVGALRPEPAQLPT</sequence>